<organism evidence="7 8">
    <name type="scientific">Mycobacterium colombiense</name>
    <dbReference type="NCBI Taxonomy" id="339268"/>
    <lineage>
        <taxon>Bacteria</taxon>
        <taxon>Bacillati</taxon>
        <taxon>Actinomycetota</taxon>
        <taxon>Actinomycetes</taxon>
        <taxon>Mycobacteriales</taxon>
        <taxon>Mycobacteriaceae</taxon>
        <taxon>Mycobacterium</taxon>
        <taxon>Mycobacterium avium complex (MAC)</taxon>
    </lineage>
</organism>
<evidence type="ECO:0000313" key="7">
    <source>
        <dbReference type="EMBL" id="OBB84076.1"/>
    </source>
</evidence>
<evidence type="ECO:0000256" key="2">
    <source>
        <dbReference type="ARBA" id="ARBA00022692"/>
    </source>
</evidence>
<dbReference type="RefSeq" id="WP_064880779.1">
    <property type="nucleotide sequence ID" value="NZ_LZSX01000057.1"/>
</dbReference>
<feature type="region of interest" description="Disordered" evidence="5">
    <location>
        <begin position="1"/>
        <end position="25"/>
    </location>
</feature>
<evidence type="ECO:0000256" key="4">
    <source>
        <dbReference type="ARBA" id="ARBA00023136"/>
    </source>
</evidence>
<evidence type="ECO:0008006" key="9">
    <source>
        <dbReference type="Google" id="ProtNLM"/>
    </source>
</evidence>
<evidence type="ECO:0000256" key="1">
    <source>
        <dbReference type="ARBA" id="ARBA00004370"/>
    </source>
</evidence>
<dbReference type="Pfam" id="PF04505">
    <property type="entry name" value="CD225"/>
    <property type="match status" value="1"/>
</dbReference>
<comment type="caution">
    <text evidence="7">The sequence shown here is derived from an EMBL/GenBank/DDBJ whole genome shotgun (WGS) entry which is preliminary data.</text>
</comment>
<evidence type="ECO:0000256" key="3">
    <source>
        <dbReference type="ARBA" id="ARBA00022989"/>
    </source>
</evidence>
<dbReference type="AlphaFoldDB" id="A0A1A0VLK1"/>
<dbReference type="EMBL" id="LZSX01000057">
    <property type="protein sequence ID" value="OBB84076.1"/>
    <property type="molecule type" value="Genomic_DNA"/>
</dbReference>
<dbReference type="PANTHER" id="PTHR14948">
    <property type="entry name" value="NG5"/>
    <property type="match status" value="1"/>
</dbReference>
<keyword evidence="2 6" id="KW-0812">Transmembrane</keyword>
<feature type="transmembrane region" description="Helical" evidence="6">
    <location>
        <begin position="32"/>
        <end position="53"/>
    </location>
</feature>
<evidence type="ECO:0000256" key="6">
    <source>
        <dbReference type="SAM" id="Phobius"/>
    </source>
</evidence>
<dbReference type="OrthoDB" id="9815705at2"/>
<name>A0A1A0VLK1_9MYCO</name>
<gene>
    <name evidence="7" type="ORF">A5760_09830</name>
</gene>
<keyword evidence="3 6" id="KW-1133">Transmembrane helix</keyword>
<dbReference type="GO" id="GO:0016020">
    <property type="term" value="C:membrane"/>
    <property type="evidence" value="ECO:0007669"/>
    <property type="project" value="UniProtKB-SubCell"/>
</dbReference>
<dbReference type="PANTHER" id="PTHR14948:SF25">
    <property type="entry name" value="DUF4190 DOMAIN-CONTAINING PROTEIN"/>
    <property type="match status" value="1"/>
</dbReference>
<comment type="subcellular location">
    <subcellularLocation>
        <location evidence="1">Membrane</location>
    </subcellularLocation>
</comment>
<proteinExistence type="predicted"/>
<sequence>MTQPPPPPPGYPPPPQPGYPPQQPAGQAPNNYLVWSILVTLFCCLPFGIVAIVKSSQVNGLWAQGRYAEAQASAESAKKWVIWSVVVGVVVGVIYGILMAVGALNTNTNAALAAMF</sequence>
<evidence type="ECO:0000313" key="8">
    <source>
        <dbReference type="Proteomes" id="UP000091914"/>
    </source>
</evidence>
<dbReference type="InterPro" id="IPR007593">
    <property type="entry name" value="CD225/Dispanin_fam"/>
</dbReference>
<dbReference type="Proteomes" id="UP000091914">
    <property type="component" value="Unassembled WGS sequence"/>
</dbReference>
<reference evidence="7 8" key="1">
    <citation type="submission" date="2016-06" db="EMBL/GenBank/DDBJ databases">
        <authorList>
            <person name="Kjaerup R.B."/>
            <person name="Dalgaard T.S."/>
            <person name="Juul-Madsen H.R."/>
        </authorList>
    </citation>
    <scope>NUCLEOTIDE SEQUENCE [LARGE SCALE GENOMIC DNA]</scope>
    <source>
        <strain evidence="7 8">852002-51834_SCH5396731</strain>
    </source>
</reference>
<feature type="transmembrane region" description="Helical" evidence="6">
    <location>
        <begin position="80"/>
        <end position="104"/>
    </location>
</feature>
<protein>
    <recommendedName>
        <fullName evidence="9">CD225/dispanin family protein</fullName>
    </recommendedName>
</protein>
<feature type="compositionally biased region" description="Pro residues" evidence="5">
    <location>
        <begin position="1"/>
        <end position="23"/>
    </location>
</feature>
<dbReference type="InterPro" id="IPR051423">
    <property type="entry name" value="CD225/Dispanin"/>
</dbReference>
<accession>A0A1A0VLK1</accession>
<keyword evidence="4 6" id="KW-0472">Membrane</keyword>
<evidence type="ECO:0000256" key="5">
    <source>
        <dbReference type="SAM" id="MobiDB-lite"/>
    </source>
</evidence>